<proteinExistence type="predicted"/>
<protein>
    <recommendedName>
        <fullName evidence="3">Solute-binding protein family 3/N-terminal domain-containing protein</fullName>
    </recommendedName>
</protein>
<feature type="chain" id="PRO_5045475270" description="Solute-binding protein family 3/N-terminal domain-containing protein" evidence="2">
    <location>
        <begin position="31"/>
        <end position="273"/>
    </location>
</feature>
<dbReference type="PANTHER" id="PTHR35936:SF19">
    <property type="entry name" value="AMINO-ACID-BINDING PROTEIN YXEM-RELATED"/>
    <property type="match status" value="1"/>
</dbReference>
<feature type="domain" description="Solute-binding protein family 3/N-terminal" evidence="3">
    <location>
        <begin position="53"/>
        <end position="262"/>
    </location>
</feature>
<dbReference type="Gene3D" id="3.40.190.10">
    <property type="entry name" value="Periplasmic binding protein-like II"/>
    <property type="match status" value="2"/>
</dbReference>
<dbReference type="SUPFAM" id="SSF53850">
    <property type="entry name" value="Periplasmic binding protein-like II"/>
    <property type="match status" value="1"/>
</dbReference>
<dbReference type="Pfam" id="PF00497">
    <property type="entry name" value="SBP_bac_3"/>
    <property type="match status" value="1"/>
</dbReference>
<evidence type="ECO:0000256" key="2">
    <source>
        <dbReference type="SAM" id="SignalP"/>
    </source>
</evidence>
<evidence type="ECO:0000259" key="3">
    <source>
        <dbReference type="Pfam" id="PF00497"/>
    </source>
</evidence>
<feature type="signal peptide" evidence="2">
    <location>
        <begin position="1"/>
        <end position="30"/>
    </location>
</feature>
<evidence type="ECO:0000313" key="4">
    <source>
        <dbReference type="EMBL" id="GAB0057069.1"/>
    </source>
</evidence>
<dbReference type="PANTHER" id="PTHR35936">
    <property type="entry name" value="MEMBRANE-BOUND LYTIC MUREIN TRANSGLYCOSYLASE F"/>
    <property type="match status" value="1"/>
</dbReference>
<gene>
    <name evidence="4" type="ORF">SIID45300_01390</name>
</gene>
<name>A0ABQ0C852_9PROT</name>
<keyword evidence="1 2" id="KW-0732">Signal</keyword>
<sequence length="273" mass="31396">MTQTMMARNRILALLFGPLLGLVAGTGAWADPVKCGDRPILLGFYENGFLYDKGVGINQDIVEELRNRSGCRFATKVMTRARIWADLASGDLDMSVSGLKTAERDTLFWFLDYMRMKTYAIVHNDVASRVQSAREFLHQTRLQIGVVSSLKYGRTHDSWLEQLRLADRVQETPEVESIFRKLQSHRVDVVFAQPPVYRKYLRDLAMDNLVEVQDWSPEEKGQSYGLVLSRSRYDAMDVEQWRALMEEMKREGVLRTIFLKYLPAKDADAMLSE</sequence>
<accession>A0ABQ0C852</accession>
<organism evidence="4 5">
    <name type="scientific">Candidatus Magnetaquiglobus chichijimensis</name>
    <dbReference type="NCBI Taxonomy" id="3141448"/>
    <lineage>
        <taxon>Bacteria</taxon>
        <taxon>Pseudomonadati</taxon>
        <taxon>Pseudomonadota</taxon>
        <taxon>Magnetococcia</taxon>
        <taxon>Magnetococcales</taxon>
        <taxon>Candidatus Magnetaquicoccaceae</taxon>
        <taxon>Candidatus Magnetaquiglobus</taxon>
    </lineage>
</organism>
<evidence type="ECO:0000256" key="1">
    <source>
        <dbReference type="ARBA" id="ARBA00022729"/>
    </source>
</evidence>
<dbReference type="Proteomes" id="UP001628193">
    <property type="component" value="Unassembled WGS sequence"/>
</dbReference>
<comment type="caution">
    <text evidence="4">The sequence shown here is derived from an EMBL/GenBank/DDBJ whole genome shotgun (WGS) entry which is preliminary data.</text>
</comment>
<reference evidence="4 5" key="1">
    <citation type="submission" date="2024-09" db="EMBL/GenBank/DDBJ databases">
        <title>Draft genome sequence of Candidatus Magnetaquicoccaceae bacterium FCR-1.</title>
        <authorList>
            <person name="Shimoshige H."/>
            <person name="Shimamura S."/>
            <person name="Taoka A."/>
            <person name="Kobayashi H."/>
            <person name="Maekawa T."/>
        </authorList>
    </citation>
    <scope>NUCLEOTIDE SEQUENCE [LARGE SCALE GENOMIC DNA]</scope>
    <source>
        <strain evidence="4 5">FCR-1</strain>
    </source>
</reference>
<keyword evidence="5" id="KW-1185">Reference proteome</keyword>
<dbReference type="RefSeq" id="WP_420904778.1">
    <property type="nucleotide sequence ID" value="NZ_BAAFGK010000004.1"/>
</dbReference>
<dbReference type="EMBL" id="BAAFGK010000004">
    <property type="protein sequence ID" value="GAB0057069.1"/>
    <property type="molecule type" value="Genomic_DNA"/>
</dbReference>
<evidence type="ECO:0000313" key="5">
    <source>
        <dbReference type="Proteomes" id="UP001628193"/>
    </source>
</evidence>
<dbReference type="InterPro" id="IPR001638">
    <property type="entry name" value="Solute-binding_3/MltF_N"/>
</dbReference>